<feature type="transmembrane region" description="Helical" evidence="1">
    <location>
        <begin position="6"/>
        <end position="24"/>
    </location>
</feature>
<dbReference type="AlphaFoldDB" id="A0A3N4JJ16"/>
<evidence type="ECO:0000313" key="3">
    <source>
        <dbReference type="Proteomes" id="UP000276215"/>
    </source>
</evidence>
<organism evidence="2 3">
    <name type="scientific">Choiromyces venosus 120613-1</name>
    <dbReference type="NCBI Taxonomy" id="1336337"/>
    <lineage>
        <taxon>Eukaryota</taxon>
        <taxon>Fungi</taxon>
        <taxon>Dikarya</taxon>
        <taxon>Ascomycota</taxon>
        <taxon>Pezizomycotina</taxon>
        <taxon>Pezizomycetes</taxon>
        <taxon>Pezizales</taxon>
        <taxon>Tuberaceae</taxon>
        <taxon>Choiromyces</taxon>
    </lineage>
</organism>
<proteinExistence type="predicted"/>
<keyword evidence="3" id="KW-1185">Reference proteome</keyword>
<keyword evidence="1" id="KW-1133">Transmembrane helix</keyword>
<dbReference type="Proteomes" id="UP000276215">
    <property type="component" value="Unassembled WGS sequence"/>
</dbReference>
<reference evidence="2 3" key="1">
    <citation type="journal article" date="2018" name="Nat. Ecol. Evol.">
        <title>Pezizomycetes genomes reveal the molecular basis of ectomycorrhizal truffle lifestyle.</title>
        <authorList>
            <person name="Murat C."/>
            <person name="Payen T."/>
            <person name="Noel B."/>
            <person name="Kuo A."/>
            <person name="Morin E."/>
            <person name="Chen J."/>
            <person name="Kohler A."/>
            <person name="Krizsan K."/>
            <person name="Balestrini R."/>
            <person name="Da Silva C."/>
            <person name="Montanini B."/>
            <person name="Hainaut M."/>
            <person name="Levati E."/>
            <person name="Barry K.W."/>
            <person name="Belfiori B."/>
            <person name="Cichocki N."/>
            <person name="Clum A."/>
            <person name="Dockter R.B."/>
            <person name="Fauchery L."/>
            <person name="Guy J."/>
            <person name="Iotti M."/>
            <person name="Le Tacon F."/>
            <person name="Lindquist E.A."/>
            <person name="Lipzen A."/>
            <person name="Malagnac F."/>
            <person name="Mello A."/>
            <person name="Molinier V."/>
            <person name="Miyauchi S."/>
            <person name="Poulain J."/>
            <person name="Riccioni C."/>
            <person name="Rubini A."/>
            <person name="Sitrit Y."/>
            <person name="Splivallo R."/>
            <person name="Traeger S."/>
            <person name="Wang M."/>
            <person name="Zifcakova L."/>
            <person name="Wipf D."/>
            <person name="Zambonelli A."/>
            <person name="Paolocci F."/>
            <person name="Nowrousian M."/>
            <person name="Ottonello S."/>
            <person name="Baldrian P."/>
            <person name="Spatafora J.W."/>
            <person name="Henrissat B."/>
            <person name="Nagy L.G."/>
            <person name="Aury J.M."/>
            <person name="Wincker P."/>
            <person name="Grigoriev I.V."/>
            <person name="Bonfante P."/>
            <person name="Martin F.M."/>
        </authorList>
    </citation>
    <scope>NUCLEOTIDE SEQUENCE [LARGE SCALE GENOMIC DNA]</scope>
    <source>
        <strain evidence="2 3">120613-1</strain>
    </source>
</reference>
<name>A0A3N4JJ16_9PEZI</name>
<keyword evidence="1" id="KW-0812">Transmembrane</keyword>
<sequence>MVDPGKNTLFILLIICCTNCWLAIRIDKDCSSSKIPFSQGNYNDIACPPPLVYGSYNWASCIKSSWYSA</sequence>
<accession>A0A3N4JJ16</accession>
<evidence type="ECO:0000256" key="1">
    <source>
        <dbReference type="SAM" id="Phobius"/>
    </source>
</evidence>
<dbReference type="EMBL" id="ML120397">
    <property type="protein sequence ID" value="RPA98252.1"/>
    <property type="molecule type" value="Genomic_DNA"/>
</dbReference>
<protein>
    <submittedName>
        <fullName evidence="2">Uncharacterized protein</fullName>
    </submittedName>
</protein>
<gene>
    <name evidence="2" type="ORF">L873DRAFT_1047609</name>
</gene>
<keyword evidence="1" id="KW-0472">Membrane</keyword>
<evidence type="ECO:0000313" key="2">
    <source>
        <dbReference type="EMBL" id="RPA98252.1"/>
    </source>
</evidence>